<dbReference type="RefSeq" id="XP_002953527.1">
    <property type="nucleotide sequence ID" value="XM_002953481.1"/>
</dbReference>
<evidence type="ECO:0000313" key="3">
    <source>
        <dbReference type="Proteomes" id="UP000001058"/>
    </source>
</evidence>
<dbReference type="GeneID" id="9625845"/>
<name>D8U4G8_VOLCA</name>
<dbReference type="Proteomes" id="UP000001058">
    <property type="component" value="Unassembled WGS sequence"/>
</dbReference>
<dbReference type="AlphaFoldDB" id="D8U4G8"/>
<dbReference type="InParanoid" id="D8U4G8"/>
<accession>D8U4G8</accession>
<feature type="region of interest" description="Disordered" evidence="1">
    <location>
        <begin position="1"/>
        <end position="66"/>
    </location>
</feature>
<evidence type="ECO:0000313" key="2">
    <source>
        <dbReference type="EMBL" id="EFJ45500.1"/>
    </source>
</evidence>
<evidence type="ECO:0000256" key="1">
    <source>
        <dbReference type="SAM" id="MobiDB-lite"/>
    </source>
</evidence>
<keyword evidence="3" id="KW-1185">Reference proteome</keyword>
<protein>
    <submittedName>
        <fullName evidence="2">Uncharacterized protein</fullName>
    </submittedName>
</protein>
<feature type="region of interest" description="Disordered" evidence="1">
    <location>
        <begin position="93"/>
        <end position="128"/>
    </location>
</feature>
<organism evidence="3">
    <name type="scientific">Volvox carteri f. nagariensis</name>
    <dbReference type="NCBI Taxonomy" id="3068"/>
    <lineage>
        <taxon>Eukaryota</taxon>
        <taxon>Viridiplantae</taxon>
        <taxon>Chlorophyta</taxon>
        <taxon>core chlorophytes</taxon>
        <taxon>Chlorophyceae</taxon>
        <taxon>CS clade</taxon>
        <taxon>Chlamydomonadales</taxon>
        <taxon>Volvocaceae</taxon>
        <taxon>Volvox</taxon>
    </lineage>
</organism>
<sequence>MSTGSGSQRHINPDYDGRGRGGGCNVLPRWGEARSSAALPKAPAEHSPDGYEPGPPGPSGAATSRLPRHAVMCHGGSGSRPRPLPLLVGQRNIMRPDGRTGRPSLTSSASASELITTNAKPLDSPDMG</sequence>
<dbReference type="EMBL" id="GL378357">
    <property type="protein sequence ID" value="EFJ45500.1"/>
    <property type="molecule type" value="Genomic_DNA"/>
</dbReference>
<feature type="compositionally biased region" description="Polar residues" evidence="1">
    <location>
        <begin position="103"/>
        <end position="119"/>
    </location>
</feature>
<dbReference type="KEGG" id="vcn:VOLCADRAFT_94226"/>
<feature type="compositionally biased region" description="Polar residues" evidence="1">
    <location>
        <begin position="1"/>
        <end position="10"/>
    </location>
</feature>
<reference evidence="2 3" key="1">
    <citation type="journal article" date="2010" name="Science">
        <title>Genomic analysis of organismal complexity in the multicellular green alga Volvox carteri.</title>
        <authorList>
            <person name="Prochnik S.E."/>
            <person name="Umen J."/>
            <person name="Nedelcu A.M."/>
            <person name="Hallmann A."/>
            <person name="Miller S.M."/>
            <person name="Nishii I."/>
            <person name="Ferris P."/>
            <person name="Kuo A."/>
            <person name="Mitros T."/>
            <person name="Fritz-Laylin L.K."/>
            <person name="Hellsten U."/>
            <person name="Chapman J."/>
            <person name="Simakov O."/>
            <person name="Rensing S.A."/>
            <person name="Terry A."/>
            <person name="Pangilinan J."/>
            <person name="Kapitonov V."/>
            <person name="Jurka J."/>
            <person name="Salamov A."/>
            <person name="Shapiro H."/>
            <person name="Schmutz J."/>
            <person name="Grimwood J."/>
            <person name="Lindquist E."/>
            <person name="Lucas S."/>
            <person name="Grigoriev I.V."/>
            <person name="Schmitt R."/>
            <person name="Kirk D."/>
            <person name="Rokhsar D.S."/>
        </authorList>
    </citation>
    <scope>NUCLEOTIDE SEQUENCE [LARGE SCALE GENOMIC DNA]</scope>
    <source>
        <strain evidence="3">f. Nagariensis / Eve</strain>
    </source>
</reference>
<proteinExistence type="predicted"/>
<gene>
    <name evidence="2" type="ORF">VOLCADRAFT_94226</name>
</gene>